<gene>
    <name evidence="2" type="ORF">METZ01_LOCUS271378</name>
</gene>
<name>A0A382K0Y2_9ZZZZ</name>
<dbReference type="SUPFAM" id="SSF54427">
    <property type="entry name" value="NTF2-like"/>
    <property type="match status" value="1"/>
</dbReference>
<dbReference type="InterPro" id="IPR032710">
    <property type="entry name" value="NTF2-like_dom_sf"/>
</dbReference>
<feature type="non-terminal residue" evidence="2">
    <location>
        <position position="1"/>
    </location>
</feature>
<evidence type="ECO:0000259" key="1">
    <source>
        <dbReference type="Pfam" id="PF14534"/>
    </source>
</evidence>
<feature type="domain" description="DUF4440" evidence="1">
    <location>
        <begin position="5"/>
        <end position="116"/>
    </location>
</feature>
<accession>A0A382K0Y2</accession>
<dbReference type="InterPro" id="IPR027843">
    <property type="entry name" value="DUF4440"/>
</dbReference>
<dbReference type="Gene3D" id="3.10.450.50">
    <property type="match status" value="1"/>
</dbReference>
<dbReference type="EMBL" id="UINC01077935">
    <property type="protein sequence ID" value="SVC18524.1"/>
    <property type="molecule type" value="Genomic_DNA"/>
</dbReference>
<evidence type="ECO:0000313" key="2">
    <source>
        <dbReference type="EMBL" id="SVC18524.1"/>
    </source>
</evidence>
<reference evidence="2" key="1">
    <citation type="submission" date="2018-05" db="EMBL/GenBank/DDBJ databases">
        <authorList>
            <person name="Lanie J.A."/>
            <person name="Ng W.-L."/>
            <person name="Kazmierczak K.M."/>
            <person name="Andrzejewski T.M."/>
            <person name="Davidsen T.M."/>
            <person name="Wayne K.J."/>
            <person name="Tettelin H."/>
            <person name="Glass J.I."/>
            <person name="Rusch D."/>
            <person name="Podicherti R."/>
            <person name="Tsui H.-C.T."/>
            <person name="Winkler M.E."/>
        </authorList>
    </citation>
    <scope>NUCLEOTIDE SEQUENCE</scope>
</reference>
<dbReference type="Pfam" id="PF14534">
    <property type="entry name" value="DUF4440"/>
    <property type="match status" value="1"/>
</dbReference>
<proteinExistence type="predicted"/>
<dbReference type="AlphaFoldDB" id="A0A382K0Y2"/>
<sequence>SEVVDVVNKHWKYQNTKDWGKYVETMHSEGTMNGDSNGSFWYKRESTVAAVTEGQSSDNEFNFTPRYIEVDVLEKGKVAVAYYYLVGSYTINGVQKNDYRTRVSQIFVKEKGNWKVKAGHYTPLHSGSGIPN</sequence>
<organism evidence="2">
    <name type="scientific">marine metagenome</name>
    <dbReference type="NCBI Taxonomy" id="408172"/>
    <lineage>
        <taxon>unclassified sequences</taxon>
        <taxon>metagenomes</taxon>
        <taxon>ecological metagenomes</taxon>
    </lineage>
</organism>
<protein>
    <recommendedName>
        <fullName evidence="1">DUF4440 domain-containing protein</fullName>
    </recommendedName>
</protein>